<dbReference type="PANTHER" id="PTHR15868:SF0">
    <property type="entry name" value="SIMILAR TO RIKEN CDNA 6430571L13 GENE_ SIMILAR TO G20 PROTEIN"/>
    <property type="match status" value="1"/>
</dbReference>
<dbReference type="EMBL" id="JAQQBR010001831">
    <property type="protein sequence ID" value="KAK0167830.1"/>
    <property type="molecule type" value="Genomic_DNA"/>
</dbReference>
<keyword evidence="2" id="KW-1133">Transmembrane helix</keyword>
<dbReference type="PANTHER" id="PTHR15868">
    <property type="entry name" value="SIMILAR TO RIKEN CDNA 6430571L13 GENE, SIMILAR TO G20 PROTEIN"/>
    <property type="match status" value="1"/>
</dbReference>
<evidence type="ECO:0000313" key="4">
    <source>
        <dbReference type="Proteomes" id="UP001168972"/>
    </source>
</evidence>
<dbReference type="Proteomes" id="UP001168972">
    <property type="component" value="Unassembled WGS sequence"/>
</dbReference>
<reference evidence="3" key="2">
    <citation type="submission" date="2023-03" db="EMBL/GenBank/DDBJ databases">
        <authorList>
            <person name="Inwood S.N."/>
            <person name="Skelly J.G."/>
            <person name="Guhlin J."/>
            <person name="Harrop T.W.R."/>
            <person name="Goldson S.G."/>
            <person name="Dearden P.K."/>
        </authorList>
    </citation>
    <scope>NUCLEOTIDE SEQUENCE</scope>
    <source>
        <strain evidence="3">Lincoln</strain>
        <tissue evidence="3">Whole body</tissue>
    </source>
</reference>
<evidence type="ECO:0000256" key="2">
    <source>
        <dbReference type="SAM" id="Phobius"/>
    </source>
</evidence>
<dbReference type="AlphaFoldDB" id="A0AA39KNB6"/>
<comment type="caution">
    <text evidence="3">The sequence shown here is derived from an EMBL/GenBank/DDBJ whole genome shotgun (WGS) entry which is preliminary data.</text>
</comment>
<proteinExistence type="predicted"/>
<feature type="compositionally biased region" description="Low complexity" evidence="1">
    <location>
        <begin position="1"/>
        <end position="17"/>
    </location>
</feature>
<feature type="transmembrane region" description="Helical" evidence="2">
    <location>
        <begin position="32"/>
        <end position="53"/>
    </location>
</feature>
<reference evidence="3" key="1">
    <citation type="journal article" date="2023" name="bioRxiv">
        <title>Scaffold-level genome assemblies of two parasitoid biocontrol wasps reveal the parthenogenesis mechanism and an associated novel virus.</title>
        <authorList>
            <person name="Inwood S."/>
            <person name="Skelly J."/>
            <person name="Guhlin J."/>
            <person name="Harrop T."/>
            <person name="Goldson S."/>
            <person name="Dearden P."/>
        </authorList>
    </citation>
    <scope>NUCLEOTIDE SEQUENCE</scope>
    <source>
        <strain evidence="3">Lincoln</strain>
        <tissue evidence="3">Whole body</tissue>
    </source>
</reference>
<keyword evidence="4" id="KW-1185">Reference proteome</keyword>
<evidence type="ECO:0008006" key="5">
    <source>
        <dbReference type="Google" id="ProtNLM"/>
    </source>
</evidence>
<name>A0AA39KNB6_MICHY</name>
<gene>
    <name evidence="3" type="ORF">PV327_001688</name>
</gene>
<protein>
    <recommendedName>
        <fullName evidence="5">Small integral membrane protein 29</fullName>
    </recommendedName>
</protein>
<sequence>MSGTTKTSTCTTTTTTTEDPFDEFGPPEGVEYIFVPLGVMIFVIILSAVVLIVSRRRKMERLRHRLMPLYNFDPGEEGEDDWETELLDEGLGNRQRRS</sequence>
<feature type="region of interest" description="Disordered" evidence="1">
    <location>
        <begin position="1"/>
        <end position="26"/>
    </location>
</feature>
<organism evidence="3 4">
    <name type="scientific">Microctonus hyperodae</name>
    <name type="common">Parasitoid wasp</name>
    <dbReference type="NCBI Taxonomy" id="165561"/>
    <lineage>
        <taxon>Eukaryota</taxon>
        <taxon>Metazoa</taxon>
        <taxon>Ecdysozoa</taxon>
        <taxon>Arthropoda</taxon>
        <taxon>Hexapoda</taxon>
        <taxon>Insecta</taxon>
        <taxon>Pterygota</taxon>
        <taxon>Neoptera</taxon>
        <taxon>Endopterygota</taxon>
        <taxon>Hymenoptera</taxon>
        <taxon>Apocrita</taxon>
        <taxon>Ichneumonoidea</taxon>
        <taxon>Braconidae</taxon>
        <taxon>Euphorinae</taxon>
        <taxon>Microctonus</taxon>
    </lineage>
</organism>
<keyword evidence="2" id="KW-0812">Transmembrane</keyword>
<evidence type="ECO:0000313" key="3">
    <source>
        <dbReference type="EMBL" id="KAK0167830.1"/>
    </source>
</evidence>
<accession>A0AA39KNB6</accession>
<evidence type="ECO:0000256" key="1">
    <source>
        <dbReference type="SAM" id="MobiDB-lite"/>
    </source>
</evidence>
<keyword evidence="2" id="KW-0472">Membrane</keyword>
<dbReference type="InterPro" id="IPR042351">
    <property type="entry name" value="C3orf18-like"/>
</dbReference>